<accession>A0ABS9TIF9</accession>
<evidence type="ECO:0000313" key="3">
    <source>
        <dbReference type="Proteomes" id="UP001299970"/>
    </source>
</evidence>
<organism evidence="2 3">
    <name type="scientific">Pseudonocardia alaniniphila</name>
    <dbReference type="NCBI Taxonomy" id="75291"/>
    <lineage>
        <taxon>Bacteria</taxon>
        <taxon>Bacillati</taxon>
        <taxon>Actinomycetota</taxon>
        <taxon>Actinomycetes</taxon>
        <taxon>Pseudonocardiales</taxon>
        <taxon>Pseudonocardiaceae</taxon>
        <taxon>Pseudonocardia</taxon>
    </lineage>
</organism>
<feature type="transmembrane region" description="Helical" evidence="1">
    <location>
        <begin position="139"/>
        <end position="162"/>
    </location>
</feature>
<feature type="transmembrane region" description="Helical" evidence="1">
    <location>
        <begin position="456"/>
        <end position="475"/>
    </location>
</feature>
<feature type="transmembrane region" description="Helical" evidence="1">
    <location>
        <begin position="283"/>
        <end position="301"/>
    </location>
</feature>
<protein>
    <submittedName>
        <fullName evidence="2">AbgT family transporter</fullName>
    </submittedName>
</protein>
<feature type="transmembrane region" description="Helical" evidence="1">
    <location>
        <begin position="359"/>
        <end position="377"/>
    </location>
</feature>
<name>A0ABS9TIF9_9PSEU</name>
<feature type="transmembrane region" description="Helical" evidence="1">
    <location>
        <begin position="397"/>
        <end position="417"/>
    </location>
</feature>
<feature type="transmembrane region" description="Helical" evidence="1">
    <location>
        <begin position="228"/>
        <end position="250"/>
    </location>
</feature>
<dbReference type="PANTHER" id="PTHR30282">
    <property type="entry name" value="P-AMINOBENZOYL GLUTAMATE TRANSPORTER"/>
    <property type="match status" value="1"/>
</dbReference>
<gene>
    <name evidence="2" type="ORF">MMF94_21695</name>
</gene>
<evidence type="ECO:0000313" key="2">
    <source>
        <dbReference type="EMBL" id="MCH6168314.1"/>
    </source>
</evidence>
<proteinExistence type="predicted"/>
<dbReference type="Proteomes" id="UP001299970">
    <property type="component" value="Unassembled WGS sequence"/>
</dbReference>
<dbReference type="EMBL" id="JAKXMK010000019">
    <property type="protein sequence ID" value="MCH6168314.1"/>
    <property type="molecule type" value="Genomic_DNA"/>
</dbReference>
<keyword evidence="3" id="KW-1185">Reference proteome</keyword>
<reference evidence="2 3" key="1">
    <citation type="submission" date="2022-03" db="EMBL/GenBank/DDBJ databases">
        <title>Pseudonocardia alaer sp. nov., a novel actinomycete isolated from reed forest soil.</title>
        <authorList>
            <person name="Wang L."/>
        </authorList>
    </citation>
    <scope>NUCLEOTIDE SEQUENCE [LARGE SCALE GENOMIC DNA]</scope>
    <source>
        <strain evidence="2 3">Y-16303</strain>
    </source>
</reference>
<keyword evidence="1" id="KW-0812">Transmembrane</keyword>
<feature type="transmembrane region" description="Helical" evidence="1">
    <location>
        <begin position="487"/>
        <end position="512"/>
    </location>
</feature>
<keyword evidence="1" id="KW-1133">Transmembrane helix</keyword>
<evidence type="ECO:0000256" key="1">
    <source>
        <dbReference type="SAM" id="Phobius"/>
    </source>
</evidence>
<dbReference type="InterPro" id="IPR004697">
    <property type="entry name" value="AbgT"/>
</dbReference>
<dbReference type="Pfam" id="PF03806">
    <property type="entry name" value="ABG_transport"/>
    <property type="match status" value="1"/>
</dbReference>
<comment type="caution">
    <text evidence="2">The sequence shown here is derived from an EMBL/GenBank/DDBJ whole genome shotgun (WGS) entry which is preliminary data.</text>
</comment>
<dbReference type="PANTHER" id="PTHR30282:SF0">
    <property type="entry name" value="P-AMINOBENZOYL-GLUTAMATE TRANSPORT PROTEIN"/>
    <property type="match status" value="1"/>
</dbReference>
<feature type="transmembrane region" description="Helical" evidence="1">
    <location>
        <begin position="45"/>
        <end position="69"/>
    </location>
</feature>
<feature type="transmembrane region" description="Helical" evidence="1">
    <location>
        <begin position="106"/>
        <end position="127"/>
    </location>
</feature>
<keyword evidence="1" id="KW-0472">Membrane</keyword>
<feature type="transmembrane region" description="Helical" evidence="1">
    <location>
        <begin position="321"/>
        <end position="338"/>
    </location>
</feature>
<feature type="transmembrane region" description="Helical" evidence="1">
    <location>
        <begin position="424"/>
        <end position="444"/>
    </location>
</feature>
<sequence>MTTRVPEDSGAPATLVKVAEPRLPLIIRAMGGIERVGNALPHPFWLFWILSGILAVASAVLAGIGVSVVSPSDGETVTVRNLLSGDGLAMAVSTMVDNFASFPPMATIVVVIMGVAVAERSGFLAALMRVSVSRVSASWVVFAVAFAGTVAHVASAAAYIILVPLGGLAFRAVGRSPILGIVVAYTAIASGYDASPVPTPNDAIFAGITTAAARIVDPDAYVSPLSNWFFNIASSLVLAVVITLVTKFVLSRRPDLDADPDADLEDIGSLSLSAAERSGVRRALAALLAALIVLALVMVPVSSPLRGDGGSIVDSPLLDGIAAVVALLFGLVGIVYGRRSGSITKASDVPNLMLQGIKQMAPVLVLFFAIAQFLAYFDWSHIGDVIAVEAAEALQASGAPIVVVFLLILVLLTLVNIMVTSGSAMWAVSAPVIVPMLMLVAVPPETTQALFRIADSGSTAITPMSPYFLMALGFLQRYRKNAGIGTLASYTLPLAVAMTVVWTLLFLAWWWIGIPLGPGAPVR</sequence>